<dbReference type="InterPro" id="IPR023210">
    <property type="entry name" value="NADP_OxRdtase_dom"/>
</dbReference>
<dbReference type="InterPro" id="IPR036812">
    <property type="entry name" value="NAD(P)_OxRdtase_dom_sf"/>
</dbReference>
<keyword evidence="1" id="KW-0560">Oxidoreductase</keyword>
<dbReference type="STRING" id="1314674.A0A0D7AWG7"/>
<dbReference type="EMBL" id="KN880769">
    <property type="protein sequence ID" value="KIY62577.1"/>
    <property type="molecule type" value="Genomic_DNA"/>
</dbReference>
<keyword evidence="4" id="KW-1185">Reference proteome</keyword>
<dbReference type="SUPFAM" id="SSF51430">
    <property type="entry name" value="NAD(P)-linked oxidoreductase"/>
    <property type="match status" value="1"/>
</dbReference>
<dbReference type="AlphaFoldDB" id="A0A0D7AWG7"/>
<dbReference type="InterPro" id="IPR050791">
    <property type="entry name" value="Aldo-Keto_reductase"/>
</dbReference>
<dbReference type="GO" id="GO:0005737">
    <property type="term" value="C:cytoplasm"/>
    <property type="evidence" value="ECO:0007669"/>
    <property type="project" value="TreeGrafter"/>
</dbReference>
<dbReference type="OrthoDB" id="37537at2759"/>
<dbReference type="Proteomes" id="UP000054007">
    <property type="component" value="Unassembled WGS sequence"/>
</dbReference>
<dbReference type="InterPro" id="IPR020471">
    <property type="entry name" value="AKR"/>
</dbReference>
<reference evidence="3 4" key="1">
    <citation type="journal article" date="2015" name="Fungal Genet. Biol.">
        <title>Evolution of novel wood decay mechanisms in Agaricales revealed by the genome sequences of Fistulina hepatica and Cylindrobasidium torrendii.</title>
        <authorList>
            <person name="Floudas D."/>
            <person name="Held B.W."/>
            <person name="Riley R."/>
            <person name="Nagy L.G."/>
            <person name="Koehler G."/>
            <person name="Ransdell A.S."/>
            <person name="Younus H."/>
            <person name="Chow J."/>
            <person name="Chiniquy J."/>
            <person name="Lipzen A."/>
            <person name="Tritt A."/>
            <person name="Sun H."/>
            <person name="Haridas S."/>
            <person name="LaButti K."/>
            <person name="Ohm R.A."/>
            <person name="Kues U."/>
            <person name="Blanchette R.A."/>
            <person name="Grigoriev I.V."/>
            <person name="Minto R.E."/>
            <person name="Hibbett D.S."/>
        </authorList>
    </citation>
    <scope>NUCLEOTIDE SEQUENCE [LARGE SCALE GENOMIC DNA]</scope>
    <source>
        <strain evidence="3 4">FP15055 ss-10</strain>
    </source>
</reference>
<protein>
    <submittedName>
        <fullName evidence="3">Aldo keto reductase</fullName>
    </submittedName>
</protein>
<feature type="domain" description="NADP-dependent oxidoreductase" evidence="2">
    <location>
        <begin position="14"/>
        <end position="306"/>
    </location>
</feature>
<evidence type="ECO:0000313" key="4">
    <source>
        <dbReference type="Proteomes" id="UP000054007"/>
    </source>
</evidence>
<dbReference type="Gene3D" id="3.20.20.100">
    <property type="entry name" value="NADP-dependent oxidoreductase domain"/>
    <property type="match status" value="1"/>
</dbReference>
<evidence type="ECO:0000313" key="3">
    <source>
        <dbReference type="EMBL" id="KIY62577.1"/>
    </source>
</evidence>
<dbReference type="Pfam" id="PF00248">
    <property type="entry name" value="Aldo_ket_red"/>
    <property type="match status" value="1"/>
</dbReference>
<dbReference type="PANTHER" id="PTHR43625:SF40">
    <property type="entry name" value="ALDO-KETO REDUCTASE YAKC [NADP(+)]"/>
    <property type="match status" value="1"/>
</dbReference>
<evidence type="ECO:0000256" key="1">
    <source>
        <dbReference type="ARBA" id="ARBA00023002"/>
    </source>
</evidence>
<name>A0A0D7AWG7_9AGAR</name>
<organism evidence="3 4">
    <name type="scientific">Cylindrobasidium torrendii FP15055 ss-10</name>
    <dbReference type="NCBI Taxonomy" id="1314674"/>
    <lineage>
        <taxon>Eukaryota</taxon>
        <taxon>Fungi</taxon>
        <taxon>Dikarya</taxon>
        <taxon>Basidiomycota</taxon>
        <taxon>Agaricomycotina</taxon>
        <taxon>Agaricomycetes</taxon>
        <taxon>Agaricomycetidae</taxon>
        <taxon>Agaricales</taxon>
        <taxon>Marasmiineae</taxon>
        <taxon>Physalacriaceae</taxon>
        <taxon>Cylindrobasidium</taxon>
    </lineage>
</organism>
<dbReference type="PRINTS" id="PR00069">
    <property type="entry name" value="ALDKETRDTASE"/>
</dbReference>
<dbReference type="GO" id="GO:0016491">
    <property type="term" value="F:oxidoreductase activity"/>
    <property type="evidence" value="ECO:0007669"/>
    <property type="project" value="UniProtKB-KW"/>
</dbReference>
<dbReference type="PANTHER" id="PTHR43625">
    <property type="entry name" value="AFLATOXIN B1 ALDEHYDE REDUCTASE"/>
    <property type="match status" value="1"/>
</dbReference>
<sequence length="332" mass="36651">MPPIRKISSTVVSPIGFGAMALSGFYGSVGTDEDRLAVLDAAFAAGSRHWDTADIYADSEELMGKWFARTGRRDEIFLATKFGCNMEGGVSGSPVYMHKEFEQSLERLGVDYIDLYYIHRTPTDVSIEVTIRAMAELVEQGRVKYLGISECTANDLRRAHAVHPISAYQVEYSPLYLGIEKDGTLDVCRELGITVVAYSPLARGLITGQYKSPDDFEDSDYRRIIPIASYSKENFPTVLGLVKVLEDIAAKYEATAAQVTLAWILAQGDNFVVIPGTKKVKYLHENTGGLRVQLTTEDVTAIREHANKVHLYGTRYPASAMTFGIESPALEV</sequence>
<gene>
    <name evidence="3" type="ORF">CYLTODRAFT_447124</name>
</gene>
<accession>A0A0D7AWG7</accession>
<proteinExistence type="predicted"/>
<evidence type="ECO:0000259" key="2">
    <source>
        <dbReference type="Pfam" id="PF00248"/>
    </source>
</evidence>